<dbReference type="Pfam" id="PF12796">
    <property type="entry name" value="Ank_2"/>
    <property type="match status" value="2"/>
</dbReference>
<feature type="transmembrane region" description="Helical" evidence="5">
    <location>
        <begin position="668"/>
        <end position="688"/>
    </location>
</feature>
<dbReference type="Proteomes" id="UP000244005">
    <property type="component" value="Unassembled WGS sequence"/>
</dbReference>
<reference evidence="7" key="1">
    <citation type="journal article" date="2017" name="Cell">
        <title>Insights into land plant evolution garnered from the Marchantia polymorpha genome.</title>
        <authorList>
            <person name="Bowman J.L."/>
            <person name="Kohchi T."/>
            <person name="Yamato K.T."/>
            <person name="Jenkins J."/>
            <person name="Shu S."/>
            <person name="Ishizaki K."/>
            <person name="Yamaoka S."/>
            <person name="Nishihama R."/>
            <person name="Nakamura Y."/>
            <person name="Berger F."/>
            <person name="Adam C."/>
            <person name="Aki S.S."/>
            <person name="Althoff F."/>
            <person name="Araki T."/>
            <person name="Arteaga-Vazquez M.A."/>
            <person name="Balasubrmanian S."/>
            <person name="Barry K."/>
            <person name="Bauer D."/>
            <person name="Boehm C.R."/>
            <person name="Briginshaw L."/>
            <person name="Caballero-Perez J."/>
            <person name="Catarino B."/>
            <person name="Chen F."/>
            <person name="Chiyoda S."/>
            <person name="Chovatia M."/>
            <person name="Davies K.M."/>
            <person name="Delmans M."/>
            <person name="Demura T."/>
            <person name="Dierschke T."/>
            <person name="Dolan L."/>
            <person name="Dorantes-Acosta A.E."/>
            <person name="Eklund D.M."/>
            <person name="Florent S.N."/>
            <person name="Flores-Sandoval E."/>
            <person name="Fujiyama A."/>
            <person name="Fukuzawa H."/>
            <person name="Galik B."/>
            <person name="Grimanelli D."/>
            <person name="Grimwood J."/>
            <person name="Grossniklaus U."/>
            <person name="Hamada T."/>
            <person name="Haseloff J."/>
            <person name="Hetherington A.J."/>
            <person name="Higo A."/>
            <person name="Hirakawa Y."/>
            <person name="Hundley H.N."/>
            <person name="Ikeda Y."/>
            <person name="Inoue K."/>
            <person name="Inoue S.I."/>
            <person name="Ishida S."/>
            <person name="Jia Q."/>
            <person name="Kakita M."/>
            <person name="Kanazawa T."/>
            <person name="Kawai Y."/>
            <person name="Kawashima T."/>
            <person name="Kennedy M."/>
            <person name="Kinose K."/>
            <person name="Kinoshita T."/>
            <person name="Kohara Y."/>
            <person name="Koide E."/>
            <person name="Komatsu K."/>
            <person name="Kopischke S."/>
            <person name="Kubo M."/>
            <person name="Kyozuka J."/>
            <person name="Lagercrantz U."/>
            <person name="Lin S.S."/>
            <person name="Lindquist E."/>
            <person name="Lipzen A.M."/>
            <person name="Lu C.W."/>
            <person name="De Luna E."/>
            <person name="Martienssen R.A."/>
            <person name="Minamino N."/>
            <person name="Mizutani M."/>
            <person name="Mizutani M."/>
            <person name="Mochizuki N."/>
            <person name="Monte I."/>
            <person name="Mosher R."/>
            <person name="Nagasaki H."/>
            <person name="Nakagami H."/>
            <person name="Naramoto S."/>
            <person name="Nishitani K."/>
            <person name="Ohtani M."/>
            <person name="Okamoto T."/>
            <person name="Okumura M."/>
            <person name="Phillips J."/>
            <person name="Pollak B."/>
            <person name="Reinders A."/>
            <person name="Rovekamp M."/>
            <person name="Sano R."/>
            <person name="Sawa S."/>
            <person name="Schmid M.W."/>
            <person name="Shirakawa M."/>
            <person name="Solano R."/>
            <person name="Spunde A."/>
            <person name="Suetsugu N."/>
            <person name="Sugano S."/>
            <person name="Sugiyama A."/>
            <person name="Sun R."/>
            <person name="Suzuki Y."/>
            <person name="Takenaka M."/>
            <person name="Takezawa D."/>
            <person name="Tomogane H."/>
            <person name="Tsuzuki M."/>
            <person name="Ueda T."/>
            <person name="Umeda M."/>
            <person name="Ward J.M."/>
            <person name="Watanabe Y."/>
            <person name="Yazaki K."/>
            <person name="Yokoyama R."/>
            <person name="Yoshitake Y."/>
            <person name="Yotsui I."/>
            <person name="Zachgo S."/>
            <person name="Schmutz J."/>
        </authorList>
    </citation>
    <scope>NUCLEOTIDE SEQUENCE [LARGE SCALE GENOMIC DNA]</scope>
    <source>
        <strain evidence="7">Tak-1</strain>
    </source>
</reference>
<feature type="repeat" description="ANK" evidence="3">
    <location>
        <begin position="90"/>
        <end position="111"/>
    </location>
</feature>
<protein>
    <recommendedName>
        <fullName evidence="8">PGG domain-containing protein</fullName>
    </recommendedName>
</protein>
<organism evidence="6 7">
    <name type="scientific">Marchantia polymorpha</name>
    <name type="common">Common liverwort</name>
    <name type="synonym">Marchantia aquatica</name>
    <dbReference type="NCBI Taxonomy" id="3197"/>
    <lineage>
        <taxon>Eukaryota</taxon>
        <taxon>Viridiplantae</taxon>
        <taxon>Streptophyta</taxon>
        <taxon>Embryophyta</taxon>
        <taxon>Marchantiophyta</taxon>
        <taxon>Marchantiopsida</taxon>
        <taxon>Marchantiidae</taxon>
        <taxon>Marchantiales</taxon>
        <taxon>Marchantiaceae</taxon>
        <taxon>Marchantia</taxon>
    </lineage>
</organism>
<dbReference type="SMART" id="SM00248">
    <property type="entry name" value="ANK"/>
    <property type="match status" value="7"/>
</dbReference>
<proteinExistence type="predicted"/>
<sequence>MEQEIEASQEGSTHPSIEGSQPEQRTLGSGDVFLPINDGTVRQLPNSAGANATTVGGFTELHQAAAYDEIDKVDTILREGNLKVEVATSDGITALHIAAYKGHETIVTSLLHWYGRNPDADINARDNVLGRTALHYAVGGGHQRVVEELIRFPGIDICPEDSVQNLTPLLMEVMKRRGDCSLVLVRTLIDARTDQINCAVGPDARLIDPLPWLQSCPIKLFPSDDVLQKVSSVRPKEESETFKQEYQEIQEQRRKTDGSLSDSKWKKMGTQDRRRLDADLMIREDINRYLKYECSMAGHTIFHLAATQDNAEVLSHLLSSCTRANVNILTADGSGMTPLHCAIRAESRETFDVLMSHREVDVNAVLKSTVDLARPPWTDLKLCWWKHKDSERFRFYEATCVSDTPLHLAIRCCCSFTLRRMVMKFCNHPRFQPSIYNESGVLPLDLVFLRSSCSLQFGNSSVHLHLVLDMLERQPGNQALMNEVNSMKTGAQNFVNSVLVAAALLGGVTFSAIMQGPVDDEVDFSNVPFIMVCLSFWGTSISSFLLSMLTIVSCLLMSRTLQLHRHLHITGFFINTPCTSVRSFYDSIRAQPVYLLTTGISFGILSFVLASWINIQNRFRDSPKLAMVASVSSGPELNNMSLVVSPASNTVELCISAFLRNLSLKMNISSSLISLLTVSFLKTFFPFTQANDCRFRFKSYESFFIASEGFD</sequence>
<keyword evidence="5" id="KW-0812">Transmembrane</keyword>
<dbReference type="AlphaFoldDB" id="A0A2R6XJ01"/>
<gene>
    <name evidence="6" type="ORF">MARPO_0012s0058</name>
</gene>
<evidence type="ECO:0000256" key="1">
    <source>
        <dbReference type="ARBA" id="ARBA00022737"/>
    </source>
</evidence>
<feature type="transmembrane region" description="Helical" evidence="5">
    <location>
        <begin position="593"/>
        <end position="615"/>
    </location>
</feature>
<evidence type="ECO:0000313" key="6">
    <source>
        <dbReference type="EMBL" id="PTQ46100.1"/>
    </source>
</evidence>
<keyword evidence="1" id="KW-0677">Repeat</keyword>
<dbReference type="Gene3D" id="1.25.40.20">
    <property type="entry name" value="Ankyrin repeat-containing domain"/>
    <property type="match status" value="2"/>
</dbReference>
<dbReference type="PROSITE" id="PS50297">
    <property type="entry name" value="ANK_REP_REGION"/>
    <property type="match status" value="2"/>
</dbReference>
<feature type="compositionally biased region" description="Polar residues" evidence="4">
    <location>
        <begin position="9"/>
        <end position="27"/>
    </location>
</feature>
<evidence type="ECO:0000256" key="5">
    <source>
        <dbReference type="SAM" id="Phobius"/>
    </source>
</evidence>
<feature type="repeat" description="ANK" evidence="3">
    <location>
        <begin position="129"/>
        <end position="151"/>
    </location>
</feature>
<evidence type="ECO:0000313" key="7">
    <source>
        <dbReference type="Proteomes" id="UP000244005"/>
    </source>
</evidence>
<keyword evidence="2 3" id="KW-0040">ANK repeat</keyword>
<name>A0A2R6XJ01_MARPO</name>
<evidence type="ECO:0000256" key="2">
    <source>
        <dbReference type="ARBA" id="ARBA00023043"/>
    </source>
</evidence>
<keyword evidence="5" id="KW-1133">Transmembrane helix</keyword>
<keyword evidence="7" id="KW-1185">Reference proteome</keyword>
<dbReference type="OrthoDB" id="10040922at2759"/>
<dbReference type="EMBL" id="KZ772684">
    <property type="protein sequence ID" value="PTQ46100.1"/>
    <property type="molecule type" value="Genomic_DNA"/>
</dbReference>
<dbReference type="PANTHER" id="PTHR24198">
    <property type="entry name" value="ANKYRIN REPEAT AND PROTEIN KINASE DOMAIN-CONTAINING PROTEIN"/>
    <property type="match status" value="1"/>
</dbReference>
<dbReference type="SUPFAM" id="SSF48403">
    <property type="entry name" value="Ankyrin repeat"/>
    <property type="match status" value="1"/>
</dbReference>
<evidence type="ECO:0000256" key="3">
    <source>
        <dbReference type="PROSITE-ProRule" id="PRU00023"/>
    </source>
</evidence>
<feature type="region of interest" description="Disordered" evidence="4">
    <location>
        <begin position="1"/>
        <end position="31"/>
    </location>
</feature>
<evidence type="ECO:0000256" key="4">
    <source>
        <dbReference type="SAM" id="MobiDB-lite"/>
    </source>
</evidence>
<keyword evidence="5" id="KW-0472">Membrane</keyword>
<feature type="transmembrane region" description="Helical" evidence="5">
    <location>
        <begin position="534"/>
        <end position="557"/>
    </location>
</feature>
<feature type="region of interest" description="Disordered" evidence="4">
    <location>
        <begin position="237"/>
        <end position="268"/>
    </location>
</feature>
<feature type="transmembrane region" description="Helical" evidence="5">
    <location>
        <begin position="494"/>
        <end position="514"/>
    </location>
</feature>
<evidence type="ECO:0008006" key="8">
    <source>
        <dbReference type="Google" id="ProtNLM"/>
    </source>
</evidence>
<accession>A0A2R6XJ01</accession>
<dbReference type="PROSITE" id="PS50088">
    <property type="entry name" value="ANK_REPEAT"/>
    <property type="match status" value="2"/>
</dbReference>
<dbReference type="InterPro" id="IPR036770">
    <property type="entry name" value="Ankyrin_rpt-contain_sf"/>
</dbReference>
<dbReference type="PANTHER" id="PTHR24198:SF165">
    <property type="entry name" value="ANKYRIN REPEAT-CONTAINING PROTEIN-RELATED"/>
    <property type="match status" value="1"/>
</dbReference>
<dbReference type="InterPro" id="IPR002110">
    <property type="entry name" value="Ankyrin_rpt"/>
</dbReference>